<feature type="compositionally biased region" description="Basic and acidic residues" evidence="6">
    <location>
        <begin position="125"/>
        <end position="137"/>
    </location>
</feature>
<proteinExistence type="predicted"/>
<feature type="region of interest" description="Disordered" evidence="6">
    <location>
        <begin position="297"/>
        <end position="338"/>
    </location>
</feature>
<keyword evidence="4" id="KW-0862">Zinc</keyword>
<feature type="compositionally biased region" description="Low complexity" evidence="6">
    <location>
        <begin position="85"/>
        <end position="101"/>
    </location>
</feature>
<keyword evidence="5" id="KW-0539">Nucleus</keyword>
<organism evidence="8 9">
    <name type="scientific">Marasmiellus scandens</name>
    <dbReference type="NCBI Taxonomy" id="2682957"/>
    <lineage>
        <taxon>Eukaryota</taxon>
        <taxon>Fungi</taxon>
        <taxon>Dikarya</taxon>
        <taxon>Basidiomycota</taxon>
        <taxon>Agaricomycotina</taxon>
        <taxon>Agaricomycetes</taxon>
        <taxon>Agaricomycetidae</taxon>
        <taxon>Agaricales</taxon>
        <taxon>Marasmiineae</taxon>
        <taxon>Omphalotaceae</taxon>
        <taxon>Marasmiellus</taxon>
    </lineage>
</organism>
<evidence type="ECO:0000313" key="8">
    <source>
        <dbReference type="EMBL" id="KAK7445457.1"/>
    </source>
</evidence>
<dbReference type="SUPFAM" id="SSF57667">
    <property type="entry name" value="beta-beta-alpha zinc fingers"/>
    <property type="match status" value="1"/>
</dbReference>
<evidence type="ECO:0000256" key="2">
    <source>
        <dbReference type="ARBA" id="ARBA00022723"/>
    </source>
</evidence>
<evidence type="ECO:0000256" key="5">
    <source>
        <dbReference type="ARBA" id="ARBA00023242"/>
    </source>
</evidence>
<gene>
    <name evidence="8" type="ORF">VKT23_014876</name>
</gene>
<dbReference type="PANTHER" id="PTHR13173">
    <property type="entry name" value="WW DOMAIN BINDING PROTEIN 4"/>
    <property type="match status" value="1"/>
</dbReference>
<feature type="compositionally biased region" description="Low complexity" evidence="6">
    <location>
        <begin position="221"/>
        <end position="232"/>
    </location>
</feature>
<feature type="region of interest" description="Disordered" evidence="6">
    <location>
        <begin position="26"/>
        <end position="61"/>
    </location>
</feature>
<dbReference type="EMBL" id="JBANRG010000047">
    <property type="protein sequence ID" value="KAK7445457.1"/>
    <property type="molecule type" value="Genomic_DNA"/>
</dbReference>
<comment type="subcellular location">
    <subcellularLocation>
        <location evidence="1">Nucleus</location>
    </subcellularLocation>
</comment>
<reference evidence="8 9" key="1">
    <citation type="submission" date="2024-01" db="EMBL/GenBank/DDBJ databases">
        <title>A draft genome for the cacao thread blight pathogen Marasmiellus scandens.</title>
        <authorList>
            <person name="Baruah I.K."/>
            <person name="Leung J."/>
            <person name="Bukari Y."/>
            <person name="Amoako-Attah I."/>
            <person name="Meinhardt L.W."/>
            <person name="Bailey B.A."/>
            <person name="Cohen S.P."/>
        </authorList>
    </citation>
    <scope>NUCLEOTIDE SEQUENCE [LARGE SCALE GENOMIC DNA]</scope>
    <source>
        <strain evidence="8 9">GH-19</strain>
    </source>
</reference>
<comment type="caution">
    <text evidence="8">The sequence shown here is derived from an EMBL/GenBank/DDBJ whole genome shotgun (WGS) entry which is preliminary data.</text>
</comment>
<dbReference type="Pfam" id="PF06220">
    <property type="entry name" value="zf-U1"/>
    <property type="match status" value="1"/>
</dbReference>
<evidence type="ECO:0000313" key="9">
    <source>
        <dbReference type="Proteomes" id="UP001498398"/>
    </source>
</evidence>
<feature type="domain" description="Matrin-type" evidence="7">
    <location>
        <begin position="11"/>
        <end position="42"/>
    </location>
</feature>
<evidence type="ECO:0000256" key="3">
    <source>
        <dbReference type="ARBA" id="ARBA00022771"/>
    </source>
</evidence>
<evidence type="ECO:0000256" key="4">
    <source>
        <dbReference type="ARBA" id="ARBA00022833"/>
    </source>
</evidence>
<evidence type="ECO:0000259" key="7">
    <source>
        <dbReference type="PROSITE" id="PS50171"/>
    </source>
</evidence>
<dbReference type="SMART" id="SM00451">
    <property type="entry name" value="ZnF_U1"/>
    <property type="match status" value="1"/>
</dbReference>
<evidence type="ECO:0000256" key="6">
    <source>
        <dbReference type="SAM" id="MobiDB-lite"/>
    </source>
</evidence>
<dbReference type="InterPro" id="IPR036236">
    <property type="entry name" value="Znf_C2H2_sf"/>
</dbReference>
<keyword evidence="3" id="KW-0863">Zinc-finger</keyword>
<dbReference type="PANTHER" id="PTHR13173:SF10">
    <property type="entry name" value="WW DOMAIN-BINDING PROTEIN 4"/>
    <property type="match status" value="1"/>
</dbReference>
<dbReference type="InterPro" id="IPR040023">
    <property type="entry name" value="WBP4"/>
</dbReference>
<protein>
    <recommendedName>
        <fullName evidence="7">Matrin-type domain-containing protein</fullName>
    </recommendedName>
</protein>
<feature type="region of interest" description="Disordered" evidence="6">
    <location>
        <begin position="77"/>
        <end position="186"/>
    </location>
</feature>
<dbReference type="InterPro" id="IPR000690">
    <property type="entry name" value="Matrin/U1-C_Znf_C2H2"/>
</dbReference>
<accession>A0ABR1IZF2</accession>
<keyword evidence="9" id="KW-1185">Reference proteome</keyword>
<keyword evidence="2" id="KW-0479">Metal-binding</keyword>
<dbReference type="InterPro" id="IPR013085">
    <property type="entry name" value="U1-CZ_Znf_C2H2"/>
</dbReference>
<feature type="region of interest" description="Disordered" evidence="6">
    <location>
        <begin position="221"/>
        <end position="280"/>
    </location>
</feature>
<evidence type="ECO:0000256" key="1">
    <source>
        <dbReference type="ARBA" id="ARBA00004123"/>
    </source>
</evidence>
<dbReference type="Gene3D" id="3.30.160.60">
    <property type="entry name" value="Classic Zinc Finger"/>
    <property type="match status" value="1"/>
</dbReference>
<dbReference type="InterPro" id="IPR003604">
    <property type="entry name" value="Matrin/U1-like-C_Znf_C2H2"/>
</dbReference>
<sequence length="338" mass="37188">MSEYWVSKKKYYCKYCEIYIADDAPSRQQHENGLRHKGNRDRFIRGLYKDGEKKKKDLEEEKREMARVEMAAQAAFSQDVGAGRAKAVAPVASTSASTSKKPPQKPSNPFANYSTAASLGYSDPDAERMAAERERHRTQGVAGAWQVVESSSQQESELQPEDGSSAKRPADTPVDEEDTRHFKLRKKTLGTGLGEIYDPGIIALKPKTKPALVKDEIVTTTPSTSAAPISIPNQSDAGPKPTNVPKWSKMQWKKPGEKSEHVDEGVQQTNGVAEDEKGLVDDIEVRVEEVVPQVEAPEVKLEPATEVPAKAEPNEPAMPPLSLFKKRKAPGGGRRQPT</sequence>
<dbReference type="PROSITE" id="PS50171">
    <property type="entry name" value="ZF_MATRIN"/>
    <property type="match status" value="1"/>
</dbReference>
<feature type="compositionally biased region" description="Low complexity" evidence="6">
    <location>
        <begin position="146"/>
        <end position="157"/>
    </location>
</feature>
<name>A0ABR1IZF2_9AGAR</name>
<dbReference type="Proteomes" id="UP001498398">
    <property type="component" value="Unassembled WGS sequence"/>
</dbReference>
<feature type="compositionally biased region" description="Basic and acidic residues" evidence="6">
    <location>
        <begin position="254"/>
        <end position="264"/>
    </location>
</feature>